<evidence type="ECO:0000313" key="3">
    <source>
        <dbReference type="Proteomes" id="UP000623010"/>
    </source>
</evidence>
<dbReference type="AlphaFoldDB" id="A0A918VAA5"/>
<organism evidence="2 3">
    <name type="scientific">Streptomyces echinoruber</name>
    <dbReference type="NCBI Taxonomy" id="68898"/>
    <lineage>
        <taxon>Bacteria</taxon>
        <taxon>Bacillati</taxon>
        <taxon>Actinomycetota</taxon>
        <taxon>Actinomycetes</taxon>
        <taxon>Kitasatosporales</taxon>
        <taxon>Streptomycetaceae</taxon>
        <taxon>Streptomyces</taxon>
    </lineage>
</organism>
<reference evidence="2" key="1">
    <citation type="journal article" date="2014" name="Int. J. Syst. Evol. Microbiol.">
        <title>Complete genome sequence of Corynebacterium casei LMG S-19264T (=DSM 44701T), isolated from a smear-ripened cheese.</title>
        <authorList>
            <consortium name="US DOE Joint Genome Institute (JGI-PGF)"/>
            <person name="Walter F."/>
            <person name="Albersmeier A."/>
            <person name="Kalinowski J."/>
            <person name="Ruckert C."/>
        </authorList>
    </citation>
    <scope>NUCLEOTIDE SEQUENCE</scope>
    <source>
        <strain evidence="2">JCM 5016</strain>
    </source>
</reference>
<keyword evidence="3" id="KW-1185">Reference proteome</keyword>
<feature type="region of interest" description="Disordered" evidence="1">
    <location>
        <begin position="20"/>
        <end position="59"/>
    </location>
</feature>
<reference evidence="2" key="2">
    <citation type="submission" date="2020-09" db="EMBL/GenBank/DDBJ databases">
        <authorList>
            <person name="Sun Q."/>
            <person name="Ohkuma M."/>
        </authorList>
    </citation>
    <scope>NUCLEOTIDE SEQUENCE</scope>
    <source>
        <strain evidence="2">JCM 5016</strain>
    </source>
</reference>
<accession>A0A918VAA5</accession>
<comment type="caution">
    <text evidence="2">The sequence shown here is derived from an EMBL/GenBank/DDBJ whole genome shotgun (WGS) entry which is preliminary data.</text>
</comment>
<protein>
    <submittedName>
        <fullName evidence="2">Uncharacterized protein</fullName>
    </submittedName>
</protein>
<evidence type="ECO:0000313" key="2">
    <source>
        <dbReference type="EMBL" id="GGZ86015.1"/>
    </source>
</evidence>
<sequence length="700" mass="77332">MDDVVVSALLHHGKAFSVPKCRGSRFDQEAGSHPDGDSDERSDDSSDMDRSLMDSGGAAPGLPLNFLRALAADSGADDPPARMAAEQARSMEEGLERRELLEALLRGPYGDSAPLWLLEAAIDSDLARKPPQSDPPYGPPMDLALLALSHPSCTPQLRHESLGRCTAVQLGRLGSAQASDVLAGAVAEALRERSPHQRRMTVDLLDTPTDAQLVLRQHRLHSTVITTAVDLLPSYPLVDEEDGEDTSTWLERQEAAEQAWRTMWKQVLTAHPEHHRLLVDWSDDKDAGHVIREHLLGTIPWDVEPELLEEIAQEDLASFPISVLTTRMCRMRRDGATQQEVREHFANDLAELTPQQYKRIDQLLANDEYGLHYGCRAAISRTARAADSRWRYILNPDQARQYGEPRTWRASADQLASLAQKFAGHAAVALELWEPDPKSPVRSARDLRWVHDLLQHLPVVTPQVKEKVRLICREAKRGLAGRRDYGGYGPDSDAQQARELLDVIERMTAEPFPAPGPARAASLGKPDQVTVRGLAGAPDAVLDDYLRRHQGDDALVEKALLSFAFHAYRRDLSFADVLKRHSDPQSALLDLTRNLRRRLGGGPRLREAWVDAVLSLPTDDPELIRALPAWTALKARGPRGQAAHPAVTSVVRTALGDDAEAWQRFATSPASYAGHTAWLRLGDLLDAAANGTPWPTPPHK</sequence>
<name>A0A918VAA5_9ACTN</name>
<feature type="compositionally biased region" description="Basic and acidic residues" evidence="1">
    <location>
        <begin position="24"/>
        <end position="36"/>
    </location>
</feature>
<gene>
    <name evidence="2" type="ORF">GCM10010389_25470</name>
</gene>
<feature type="compositionally biased region" description="Basic and acidic residues" evidence="1">
    <location>
        <begin position="43"/>
        <end position="52"/>
    </location>
</feature>
<dbReference type="Proteomes" id="UP000623010">
    <property type="component" value="Unassembled WGS sequence"/>
</dbReference>
<evidence type="ECO:0000256" key="1">
    <source>
        <dbReference type="SAM" id="MobiDB-lite"/>
    </source>
</evidence>
<dbReference type="EMBL" id="BMWH01000007">
    <property type="protein sequence ID" value="GGZ86015.1"/>
    <property type="molecule type" value="Genomic_DNA"/>
</dbReference>
<proteinExistence type="predicted"/>